<dbReference type="InterPro" id="IPR009057">
    <property type="entry name" value="Homeodomain-like_sf"/>
</dbReference>
<keyword evidence="7" id="KW-1185">Reference proteome</keyword>
<feature type="DNA-binding region" description="H-T-H motif" evidence="4">
    <location>
        <begin position="39"/>
        <end position="58"/>
    </location>
</feature>
<dbReference type="PROSITE" id="PS50977">
    <property type="entry name" value="HTH_TETR_2"/>
    <property type="match status" value="1"/>
</dbReference>
<dbReference type="OrthoDB" id="3627020at2"/>
<keyword evidence="2 4" id="KW-0238">DNA-binding</keyword>
<sequence>MPKRSYTSTVRAAAARETHAAILRAAEELFVEQGYARATVAAIAERAGVAVNTVYASVGGKAALVEALAEQSSDDEGIHAALAAVQESADGREILSLLARSTGEITRRYESFLILLFDNATADPAVAAVAERTVERYRGRLLRAAETLVSLGAVRTDVARTEQILWFYFGQSAWRTVGRLGWDWADAAGWLADQASAALLTPTAAPGAP</sequence>
<dbReference type="RefSeq" id="WP_093786781.1">
    <property type="nucleotide sequence ID" value="NZ_FNIE01000011.1"/>
</dbReference>
<organism evidence="6 7">
    <name type="scientific">Actinacidiphila guanduensis</name>
    <dbReference type="NCBI Taxonomy" id="310781"/>
    <lineage>
        <taxon>Bacteria</taxon>
        <taxon>Bacillati</taxon>
        <taxon>Actinomycetota</taxon>
        <taxon>Actinomycetes</taxon>
        <taxon>Kitasatosporales</taxon>
        <taxon>Streptomycetaceae</taxon>
        <taxon>Actinacidiphila</taxon>
    </lineage>
</organism>
<dbReference type="STRING" id="310781.SAMN05216259_111296"/>
<dbReference type="SUPFAM" id="SSF46689">
    <property type="entry name" value="Homeodomain-like"/>
    <property type="match status" value="1"/>
</dbReference>
<evidence type="ECO:0000313" key="6">
    <source>
        <dbReference type="EMBL" id="SDO70338.1"/>
    </source>
</evidence>
<evidence type="ECO:0000313" key="7">
    <source>
        <dbReference type="Proteomes" id="UP000199341"/>
    </source>
</evidence>
<dbReference type="GO" id="GO:0000976">
    <property type="term" value="F:transcription cis-regulatory region binding"/>
    <property type="evidence" value="ECO:0007669"/>
    <property type="project" value="TreeGrafter"/>
</dbReference>
<proteinExistence type="predicted"/>
<evidence type="ECO:0000256" key="1">
    <source>
        <dbReference type="ARBA" id="ARBA00023015"/>
    </source>
</evidence>
<name>A0A1H0LQ71_9ACTN</name>
<dbReference type="Pfam" id="PF00440">
    <property type="entry name" value="TetR_N"/>
    <property type="match status" value="1"/>
</dbReference>
<evidence type="ECO:0000256" key="2">
    <source>
        <dbReference type="ARBA" id="ARBA00023125"/>
    </source>
</evidence>
<reference evidence="6 7" key="1">
    <citation type="submission" date="2016-10" db="EMBL/GenBank/DDBJ databases">
        <authorList>
            <person name="de Groot N.N."/>
        </authorList>
    </citation>
    <scope>NUCLEOTIDE SEQUENCE [LARGE SCALE GENOMIC DNA]</scope>
    <source>
        <strain evidence="6 7">CGMCC 4.2022</strain>
    </source>
</reference>
<evidence type="ECO:0000259" key="5">
    <source>
        <dbReference type="PROSITE" id="PS50977"/>
    </source>
</evidence>
<gene>
    <name evidence="6" type="ORF">SAMN05216259_111296</name>
</gene>
<dbReference type="AlphaFoldDB" id="A0A1H0LQ71"/>
<keyword evidence="3" id="KW-0804">Transcription</keyword>
<dbReference type="PRINTS" id="PR00455">
    <property type="entry name" value="HTHTETR"/>
</dbReference>
<dbReference type="InterPro" id="IPR050109">
    <property type="entry name" value="HTH-type_TetR-like_transc_reg"/>
</dbReference>
<evidence type="ECO:0000256" key="3">
    <source>
        <dbReference type="ARBA" id="ARBA00023163"/>
    </source>
</evidence>
<protein>
    <submittedName>
        <fullName evidence="6">Transcriptional regulator, TetR family</fullName>
    </submittedName>
</protein>
<dbReference type="GO" id="GO:0003700">
    <property type="term" value="F:DNA-binding transcription factor activity"/>
    <property type="evidence" value="ECO:0007669"/>
    <property type="project" value="TreeGrafter"/>
</dbReference>
<feature type="domain" description="HTH tetR-type" evidence="5">
    <location>
        <begin position="16"/>
        <end position="76"/>
    </location>
</feature>
<evidence type="ECO:0000256" key="4">
    <source>
        <dbReference type="PROSITE-ProRule" id="PRU00335"/>
    </source>
</evidence>
<dbReference type="InterPro" id="IPR001647">
    <property type="entry name" value="HTH_TetR"/>
</dbReference>
<keyword evidence="1" id="KW-0805">Transcription regulation</keyword>
<dbReference type="Gene3D" id="1.10.357.10">
    <property type="entry name" value="Tetracycline Repressor, domain 2"/>
    <property type="match status" value="1"/>
</dbReference>
<dbReference type="PANTHER" id="PTHR30055:SF234">
    <property type="entry name" value="HTH-TYPE TRANSCRIPTIONAL REGULATOR BETI"/>
    <property type="match status" value="1"/>
</dbReference>
<accession>A0A1H0LQ71</accession>
<dbReference type="Proteomes" id="UP000199341">
    <property type="component" value="Unassembled WGS sequence"/>
</dbReference>
<dbReference type="PANTHER" id="PTHR30055">
    <property type="entry name" value="HTH-TYPE TRANSCRIPTIONAL REGULATOR RUTR"/>
    <property type="match status" value="1"/>
</dbReference>
<dbReference type="EMBL" id="FNIE01000011">
    <property type="protein sequence ID" value="SDO70338.1"/>
    <property type="molecule type" value="Genomic_DNA"/>
</dbReference>